<dbReference type="STRING" id="400727.A0A2T7NEV1"/>
<dbReference type="InterPro" id="IPR045087">
    <property type="entry name" value="Cu-oxidase_fam"/>
</dbReference>
<dbReference type="SUPFAM" id="SSF49503">
    <property type="entry name" value="Cupredoxins"/>
    <property type="match status" value="3"/>
</dbReference>
<feature type="domain" description="Plastocyanin-like" evidence="7">
    <location>
        <begin position="465"/>
        <end position="542"/>
    </location>
</feature>
<feature type="signal peptide" evidence="5">
    <location>
        <begin position="1"/>
        <end position="20"/>
    </location>
</feature>
<dbReference type="CDD" id="cd13884">
    <property type="entry name" value="CuRO_2_tcLCC_insect_like"/>
    <property type="match status" value="1"/>
</dbReference>
<evidence type="ECO:0000256" key="5">
    <source>
        <dbReference type="SAM" id="SignalP"/>
    </source>
</evidence>
<evidence type="ECO:0000259" key="7">
    <source>
        <dbReference type="Pfam" id="PF07731"/>
    </source>
</evidence>
<comment type="similarity">
    <text evidence="1">Belongs to the multicopper oxidase family.</text>
</comment>
<proteinExistence type="inferred from homology"/>
<dbReference type="GO" id="GO:0005507">
    <property type="term" value="F:copper ion binding"/>
    <property type="evidence" value="ECO:0007669"/>
    <property type="project" value="InterPro"/>
</dbReference>
<reference evidence="9 10" key="1">
    <citation type="submission" date="2018-04" db="EMBL/GenBank/DDBJ databases">
        <title>The genome of golden apple snail Pomacea canaliculata provides insight into stress tolerance and invasive adaptation.</title>
        <authorList>
            <person name="Liu C."/>
            <person name="Liu B."/>
            <person name="Ren Y."/>
            <person name="Zhang Y."/>
            <person name="Wang H."/>
            <person name="Li S."/>
            <person name="Jiang F."/>
            <person name="Yin L."/>
            <person name="Zhang G."/>
            <person name="Qian W."/>
            <person name="Fan W."/>
        </authorList>
    </citation>
    <scope>NUCLEOTIDE SEQUENCE [LARGE SCALE GENOMIC DNA]</scope>
    <source>
        <strain evidence="9">SZHN2017</strain>
        <tissue evidence="9">Muscle</tissue>
    </source>
</reference>
<dbReference type="CDD" id="cd13858">
    <property type="entry name" value="CuRO_1_tcLCC2_insect_like"/>
    <property type="match status" value="1"/>
</dbReference>
<dbReference type="FunFam" id="2.60.40.420:FF:000045">
    <property type="entry name" value="Laccase 2"/>
    <property type="match status" value="1"/>
</dbReference>
<sequence>MVITWTVAAFILCGCGLTTALTMLDSMSDYVNHPCVRQCEEGIPNRRCEYHWTLEMYYVLSKACYDCPFNLTDCSRPHCVPADGTSRGILTANRRIPGPGIQVCHGDEIIVNVYNKLENSQGTSIHWHGLLQRGSQYMDGTSMVTQCPITTHSTFQYRFTAKDRGTHFWHSHAGLQRADGLFGSLIVRQPPSHDIHSPLYDFDLPEHVIIVTDWLNELVTSRFASHHHDDGDNKAESMLINGKGAFTPHTDPTTGARVFTPYADFTVRPTFRYRFRVISSGIMNCPIQFSIDNHTLIVIASDGGDFDPIIVDSFNIFSGERFDFILIADKTEELKNYWVRARGIADCSVKKSQQLAVLRYTGAPPGLPELATNYEAGNREGITLNPLNARATDTLVSVNLLNSTEPDDDSLKQVPDKRFYLAMDFNQVDNFHFHHPGLYPLKSVIQGKHLYSPQINHISFSSTAVPPLTQMKDIDEDATFCNNETVQEQCDKQFCECSHRLKVALNDVVELIIIDEGLLFNANHPMHLHGYKFRVVGMDREDNRRLE</sequence>
<keyword evidence="3" id="KW-0560">Oxidoreductase</keyword>
<evidence type="ECO:0000256" key="1">
    <source>
        <dbReference type="ARBA" id="ARBA00010609"/>
    </source>
</evidence>
<dbReference type="InterPro" id="IPR001117">
    <property type="entry name" value="Cu-oxidase_2nd"/>
</dbReference>
<dbReference type="Gene3D" id="2.60.40.420">
    <property type="entry name" value="Cupredoxins - blue copper proteins"/>
    <property type="match status" value="3"/>
</dbReference>
<evidence type="ECO:0000259" key="6">
    <source>
        <dbReference type="Pfam" id="PF00394"/>
    </source>
</evidence>
<dbReference type="Pfam" id="PF07731">
    <property type="entry name" value="Cu-oxidase_2"/>
    <property type="match status" value="1"/>
</dbReference>
<dbReference type="InterPro" id="IPR011707">
    <property type="entry name" value="Cu-oxidase-like_N"/>
</dbReference>
<dbReference type="PANTHER" id="PTHR11709:SF394">
    <property type="entry name" value="FI03373P-RELATED"/>
    <property type="match status" value="1"/>
</dbReference>
<evidence type="ECO:0000256" key="2">
    <source>
        <dbReference type="ARBA" id="ARBA00022723"/>
    </source>
</evidence>
<keyword evidence="5" id="KW-0732">Signal</keyword>
<evidence type="ECO:0000313" key="9">
    <source>
        <dbReference type="EMBL" id="PVD19698.1"/>
    </source>
</evidence>
<dbReference type="Proteomes" id="UP000245119">
    <property type="component" value="Linkage Group LG13"/>
</dbReference>
<evidence type="ECO:0000259" key="8">
    <source>
        <dbReference type="Pfam" id="PF07732"/>
    </source>
</evidence>
<dbReference type="GO" id="GO:0005886">
    <property type="term" value="C:plasma membrane"/>
    <property type="evidence" value="ECO:0007669"/>
    <property type="project" value="TreeGrafter"/>
</dbReference>
<evidence type="ECO:0000256" key="4">
    <source>
        <dbReference type="ARBA" id="ARBA00023008"/>
    </source>
</evidence>
<keyword evidence="2" id="KW-0479">Metal-binding</keyword>
<keyword evidence="10" id="KW-1185">Reference proteome</keyword>
<dbReference type="Pfam" id="PF00394">
    <property type="entry name" value="Cu-oxidase"/>
    <property type="match status" value="1"/>
</dbReference>
<feature type="chain" id="PRO_5015519771" description="Laccase" evidence="5">
    <location>
        <begin position="21"/>
        <end position="547"/>
    </location>
</feature>
<feature type="domain" description="Plastocyanin-like" evidence="8">
    <location>
        <begin position="77"/>
        <end position="191"/>
    </location>
</feature>
<dbReference type="FunFam" id="2.60.40.420:FF:000031">
    <property type="entry name" value="Laccase-2 isoform A"/>
    <property type="match status" value="1"/>
</dbReference>
<dbReference type="AlphaFoldDB" id="A0A2T7NEV1"/>
<gene>
    <name evidence="9" type="ORF">C0Q70_20189</name>
</gene>
<dbReference type="InterPro" id="IPR008972">
    <property type="entry name" value="Cupredoxin"/>
</dbReference>
<organism evidence="9 10">
    <name type="scientific">Pomacea canaliculata</name>
    <name type="common">Golden apple snail</name>
    <dbReference type="NCBI Taxonomy" id="400727"/>
    <lineage>
        <taxon>Eukaryota</taxon>
        <taxon>Metazoa</taxon>
        <taxon>Spiralia</taxon>
        <taxon>Lophotrochozoa</taxon>
        <taxon>Mollusca</taxon>
        <taxon>Gastropoda</taxon>
        <taxon>Caenogastropoda</taxon>
        <taxon>Architaenioglossa</taxon>
        <taxon>Ampullarioidea</taxon>
        <taxon>Ampullariidae</taxon>
        <taxon>Pomacea</taxon>
    </lineage>
</organism>
<protein>
    <recommendedName>
        <fullName evidence="11">Laccase</fullName>
    </recommendedName>
</protein>
<dbReference type="GO" id="GO:0006826">
    <property type="term" value="P:iron ion transport"/>
    <property type="evidence" value="ECO:0007669"/>
    <property type="project" value="TreeGrafter"/>
</dbReference>
<dbReference type="OrthoDB" id="2121828at2759"/>
<keyword evidence="4" id="KW-0186">Copper</keyword>
<evidence type="ECO:0008006" key="11">
    <source>
        <dbReference type="Google" id="ProtNLM"/>
    </source>
</evidence>
<evidence type="ECO:0000256" key="3">
    <source>
        <dbReference type="ARBA" id="ARBA00023002"/>
    </source>
</evidence>
<dbReference type="InterPro" id="IPR011706">
    <property type="entry name" value="Cu-oxidase_C"/>
</dbReference>
<accession>A0A2T7NEV1</accession>
<dbReference type="PANTHER" id="PTHR11709">
    <property type="entry name" value="MULTI-COPPER OXIDASE"/>
    <property type="match status" value="1"/>
</dbReference>
<dbReference type="EMBL" id="PZQS01000013">
    <property type="protein sequence ID" value="PVD19698.1"/>
    <property type="molecule type" value="Genomic_DNA"/>
</dbReference>
<name>A0A2T7NEV1_POMCA</name>
<dbReference type="GO" id="GO:0016491">
    <property type="term" value="F:oxidoreductase activity"/>
    <property type="evidence" value="ECO:0007669"/>
    <property type="project" value="UniProtKB-KW"/>
</dbReference>
<dbReference type="Pfam" id="PF07732">
    <property type="entry name" value="Cu-oxidase_3"/>
    <property type="match status" value="1"/>
</dbReference>
<feature type="domain" description="Plastocyanin-like" evidence="6">
    <location>
        <begin position="207"/>
        <end position="363"/>
    </location>
</feature>
<comment type="caution">
    <text evidence="9">The sequence shown here is derived from an EMBL/GenBank/DDBJ whole genome shotgun (WGS) entry which is preliminary data.</text>
</comment>
<evidence type="ECO:0000313" key="10">
    <source>
        <dbReference type="Proteomes" id="UP000245119"/>
    </source>
</evidence>